<evidence type="ECO:0000256" key="4">
    <source>
        <dbReference type="ARBA" id="ARBA00023315"/>
    </source>
</evidence>
<dbReference type="Pfam" id="PF08541">
    <property type="entry name" value="ACP_syn_III_C"/>
    <property type="match status" value="1"/>
</dbReference>
<keyword evidence="11" id="KW-1185">Reference proteome</keyword>
<keyword evidence="3 6" id="KW-0808">Transferase</keyword>
<evidence type="ECO:0000259" key="8">
    <source>
        <dbReference type="Pfam" id="PF08392"/>
    </source>
</evidence>
<evidence type="ECO:0000259" key="9">
    <source>
        <dbReference type="Pfam" id="PF08541"/>
    </source>
</evidence>
<dbReference type="PIRSF" id="PIRSF036417">
    <property type="entry name" value="3-ktacl-CoA_syn"/>
    <property type="match status" value="1"/>
</dbReference>
<feature type="active site" evidence="7">
    <location>
        <position position="322"/>
    </location>
</feature>
<dbReference type="GO" id="GO:0016020">
    <property type="term" value="C:membrane"/>
    <property type="evidence" value="ECO:0007669"/>
    <property type="project" value="InterPro"/>
</dbReference>
<accession>A0A498JKC5</accession>
<organism evidence="10 11">
    <name type="scientific">Malus domestica</name>
    <name type="common">Apple</name>
    <name type="synonym">Pyrus malus</name>
    <dbReference type="NCBI Taxonomy" id="3750"/>
    <lineage>
        <taxon>Eukaryota</taxon>
        <taxon>Viridiplantae</taxon>
        <taxon>Streptophyta</taxon>
        <taxon>Embryophyta</taxon>
        <taxon>Tracheophyta</taxon>
        <taxon>Spermatophyta</taxon>
        <taxon>Magnoliopsida</taxon>
        <taxon>eudicotyledons</taxon>
        <taxon>Gunneridae</taxon>
        <taxon>Pentapetalae</taxon>
        <taxon>rosids</taxon>
        <taxon>fabids</taxon>
        <taxon>Rosales</taxon>
        <taxon>Rosaceae</taxon>
        <taxon>Amygdaloideae</taxon>
        <taxon>Maleae</taxon>
        <taxon>Malus</taxon>
    </lineage>
</organism>
<evidence type="ECO:0000256" key="3">
    <source>
        <dbReference type="ARBA" id="ARBA00022679"/>
    </source>
</evidence>
<dbReference type="PANTHER" id="PTHR31561">
    <property type="entry name" value="3-KETOACYL-COA SYNTHASE"/>
    <property type="match status" value="1"/>
</dbReference>
<proteinExistence type="inferred from homology"/>
<name>A0A498JKC5_MALDO</name>
<evidence type="ECO:0000256" key="7">
    <source>
        <dbReference type="PIRSR" id="PIRSR036417-1"/>
    </source>
</evidence>
<dbReference type="GO" id="GO:0009922">
    <property type="term" value="F:fatty acid elongase activity"/>
    <property type="evidence" value="ECO:0007669"/>
    <property type="project" value="UniProtKB-EC"/>
</dbReference>
<dbReference type="InterPro" id="IPR016039">
    <property type="entry name" value="Thiolase-like"/>
</dbReference>
<feature type="active site" evidence="7">
    <location>
        <position position="415"/>
    </location>
</feature>
<evidence type="ECO:0000256" key="5">
    <source>
        <dbReference type="ARBA" id="ARBA00047375"/>
    </source>
</evidence>
<dbReference type="UniPathway" id="UPA00094"/>
<feature type="active site" evidence="7">
    <location>
        <position position="448"/>
    </location>
</feature>
<dbReference type="Gene3D" id="3.40.47.10">
    <property type="match status" value="1"/>
</dbReference>
<dbReference type="EC" id="2.3.1.-" evidence="6"/>
<dbReference type="SUPFAM" id="SSF53901">
    <property type="entry name" value="Thiolase-like"/>
    <property type="match status" value="1"/>
</dbReference>
<dbReference type="CDD" id="cd00831">
    <property type="entry name" value="CHS_like"/>
    <property type="match status" value="1"/>
</dbReference>
<dbReference type="Pfam" id="PF08392">
    <property type="entry name" value="FAE1_CUT1_RppA"/>
    <property type="match status" value="1"/>
</dbReference>
<comment type="similarity">
    <text evidence="2 6">Belongs to the thiolase-like superfamily. Chalcone/stilbene synthases family.</text>
</comment>
<sequence>MGVRLADIHLSQTLHKAGALCTGYDLFSLISSKVFHHYLSILKGWLQSYVYIKRNIVQVLHSLNNSQFTVQKPRAMEILMTMSLLVLFGFFSFLKLVFRRGDQCCYLLAYECYKAKEDMKINSDSCAKIVLRNKNLGLEEFRFLLKTIVNSGIGEETSCPRNIIEGREENPTRADELNEMDGIIFDTLDKLFARNAAIPPSQIDILVVNVSMFSPAPSLTSRIINRYKMREDIKSFNLSGMGCSASLVAIDVVQNLFKSHKNANAVVVSTESIAPNWYCGKEKSMMLTNCLFRSGGCSMLFTNNRTLQHQAKLKLQHLVRTHIGSNAEAYECCIQLEDESGYQGFRLTKHLTKAAAIALTMNLQDLVPKVLPLRELFHYLMASRVRNRTGTKSQKLEAVGIGLNLKAGIEHFCIHPGGRAIIDGIGKSLGLRDYDLEPSRMALHRFGNTSAAGFWYALGYMEAKKRLKKGNKILMTGFGAGFKCNNIVWEVLKDLDDANVWKDCIESYPPNNTLGNPYMEKYGWLNDEYLSFVRLDLSQIFA</sequence>
<evidence type="ECO:0000256" key="2">
    <source>
        <dbReference type="ARBA" id="ARBA00005531"/>
    </source>
</evidence>
<dbReference type="STRING" id="3750.A0A498JKC5"/>
<dbReference type="EMBL" id="RDQH01000333">
    <property type="protein sequence ID" value="RXH94384.1"/>
    <property type="molecule type" value="Genomic_DNA"/>
</dbReference>
<feature type="active site" evidence="7">
    <location>
        <position position="444"/>
    </location>
</feature>
<dbReference type="Proteomes" id="UP000290289">
    <property type="component" value="Chromosome 7"/>
</dbReference>
<dbReference type="InterPro" id="IPR013601">
    <property type="entry name" value="FAE1_typ3_polyketide_synth"/>
</dbReference>
<comment type="caution">
    <text evidence="10">The sequence shown here is derived from an EMBL/GenBank/DDBJ whole genome shotgun (WGS) entry which is preliminary data.</text>
</comment>
<feature type="active site" evidence="7">
    <location>
        <position position="411"/>
    </location>
</feature>
<keyword evidence="4 6" id="KW-0012">Acyltransferase</keyword>
<evidence type="ECO:0000256" key="6">
    <source>
        <dbReference type="PIRNR" id="PIRNR036417"/>
    </source>
</evidence>
<dbReference type="AlphaFoldDB" id="A0A498JKC5"/>
<dbReference type="GO" id="GO:0006633">
    <property type="term" value="P:fatty acid biosynthetic process"/>
    <property type="evidence" value="ECO:0007669"/>
    <property type="project" value="UniProtKB-UniPathway"/>
</dbReference>
<dbReference type="InterPro" id="IPR012392">
    <property type="entry name" value="3-ktacl-CoA_syn"/>
</dbReference>
<evidence type="ECO:0000313" key="10">
    <source>
        <dbReference type="EMBL" id="RXH94384.1"/>
    </source>
</evidence>
<gene>
    <name evidence="10" type="ORF">DVH24_024068</name>
</gene>
<comment type="pathway">
    <text evidence="1 6">Lipid metabolism; fatty acid biosynthesis.</text>
</comment>
<comment type="catalytic activity">
    <reaction evidence="5">
        <text>a very-long-chain acyl-CoA + malonyl-CoA + H(+) = a very-long-chain 3-oxoacyl-CoA + CO2 + CoA</text>
        <dbReference type="Rhea" id="RHEA:32727"/>
        <dbReference type="ChEBI" id="CHEBI:15378"/>
        <dbReference type="ChEBI" id="CHEBI:16526"/>
        <dbReference type="ChEBI" id="CHEBI:57287"/>
        <dbReference type="ChEBI" id="CHEBI:57384"/>
        <dbReference type="ChEBI" id="CHEBI:90725"/>
        <dbReference type="ChEBI" id="CHEBI:90736"/>
        <dbReference type="EC" id="2.3.1.199"/>
    </reaction>
</comment>
<feature type="domain" description="Beta-ketoacyl-[acyl-carrier-protein] synthase III C-terminal" evidence="9">
    <location>
        <begin position="408"/>
        <end position="490"/>
    </location>
</feature>
<feature type="domain" description="FAE" evidence="8">
    <location>
        <begin position="100"/>
        <end position="382"/>
    </location>
</feature>
<dbReference type="InterPro" id="IPR013747">
    <property type="entry name" value="ACP_syn_III_C"/>
</dbReference>
<evidence type="ECO:0000313" key="11">
    <source>
        <dbReference type="Proteomes" id="UP000290289"/>
    </source>
</evidence>
<reference evidence="10 11" key="1">
    <citation type="submission" date="2018-10" db="EMBL/GenBank/DDBJ databases">
        <title>A high-quality apple genome assembly.</title>
        <authorList>
            <person name="Hu J."/>
        </authorList>
    </citation>
    <scope>NUCLEOTIDE SEQUENCE [LARGE SCALE GENOMIC DNA]</scope>
    <source>
        <strain evidence="11">cv. HFTH1</strain>
        <tissue evidence="10">Young leaf</tissue>
    </source>
</reference>
<evidence type="ECO:0000256" key="1">
    <source>
        <dbReference type="ARBA" id="ARBA00005194"/>
    </source>
</evidence>
<protein>
    <recommendedName>
        <fullName evidence="6">3-ketoacyl-CoA synthase</fullName>
        <ecNumber evidence="6">2.3.1.-</ecNumber>
    </recommendedName>
</protein>
<feature type="active site" evidence="7">
    <location>
        <position position="243"/>
    </location>
</feature>